<protein>
    <submittedName>
        <fullName evidence="4">TIGR01777 family protein</fullName>
    </submittedName>
</protein>
<feature type="domain" description="NAD-dependent epimerase/dehydratase" evidence="2">
    <location>
        <begin position="3"/>
        <end position="217"/>
    </location>
</feature>
<dbReference type="EMBL" id="MLAA01000023">
    <property type="protein sequence ID" value="OOF69747.1"/>
    <property type="molecule type" value="Genomic_DNA"/>
</dbReference>
<dbReference type="InterPro" id="IPR010099">
    <property type="entry name" value="SDR39U1"/>
</dbReference>
<organism evidence="4 5">
    <name type="scientific">Rodentibacter caecimuris</name>
    <dbReference type="NCBI Taxonomy" id="1796644"/>
    <lineage>
        <taxon>Bacteria</taxon>
        <taxon>Pseudomonadati</taxon>
        <taxon>Pseudomonadota</taxon>
        <taxon>Gammaproteobacteria</taxon>
        <taxon>Pasteurellales</taxon>
        <taxon>Pasteurellaceae</taxon>
        <taxon>Rodentibacter</taxon>
    </lineage>
</organism>
<keyword evidence="5" id="KW-1185">Reference proteome</keyword>
<dbReference type="Pfam" id="PF01370">
    <property type="entry name" value="Epimerase"/>
    <property type="match status" value="1"/>
</dbReference>
<sequence>MKILITGGTGLIGSALVEKLLPHTDITILTRSPQKAAARLPKTVKFLTALSELKNLDSFDIVINLAGEPIFTKRWTDSQKYKLYESRIRLTAQLVKLINNTERSPYFISASATGIYGNRPNEKLTEDSEIADNSFSSQLCRAWEETALHANTHTCIIRTGMVLSLQGGALKKILPIYQAGFGGKLGTGNQYWSWIALEDVIAAIQFLLKKRPRGIINLTSPSPITNAKFSQTLAEKLKRPNLTTAPTCLLKFILGERAQIVLDSQFIIPHNLLVQGFQFSYPDLSSYLSKID</sequence>
<evidence type="ECO:0000259" key="3">
    <source>
        <dbReference type="Pfam" id="PF08338"/>
    </source>
</evidence>
<evidence type="ECO:0000256" key="1">
    <source>
        <dbReference type="ARBA" id="ARBA00009353"/>
    </source>
</evidence>
<feature type="domain" description="DUF1731" evidence="3">
    <location>
        <begin position="245"/>
        <end position="290"/>
    </location>
</feature>
<dbReference type="PANTHER" id="PTHR11092:SF0">
    <property type="entry name" value="EPIMERASE FAMILY PROTEIN SDR39U1"/>
    <property type="match status" value="1"/>
</dbReference>
<dbReference type="RefSeq" id="WP_077463152.1">
    <property type="nucleotide sequence ID" value="NZ_MLAA01000023.1"/>
</dbReference>
<accession>A0ABX3KX08</accession>
<comment type="caution">
    <text evidence="4">The sequence shown here is derived from an EMBL/GenBank/DDBJ whole genome shotgun (WGS) entry which is preliminary data.</text>
</comment>
<proteinExistence type="inferred from homology"/>
<dbReference type="SUPFAM" id="SSF51735">
    <property type="entry name" value="NAD(P)-binding Rossmann-fold domains"/>
    <property type="match status" value="1"/>
</dbReference>
<dbReference type="Gene3D" id="3.40.50.720">
    <property type="entry name" value="NAD(P)-binding Rossmann-like Domain"/>
    <property type="match status" value="1"/>
</dbReference>
<dbReference type="InterPro" id="IPR013549">
    <property type="entry name" value="DUF1731"/>
</dbReference>
<evidence type="ECO:0000313" key="5">
    <source>
        <dbReference type="Proteomes" id="UP000188820"/>
    </source>
</evidence>
<dbReference type="Pfam" id="PF08338">
    <property type="entry name" value="DUF1731"/>
    <property type="match status" value="1"/>
</dbReference>
<dbReference type="InterPro" id="IPR036291">
    <property type="entry name" value="NAD(P)-bd_dom_sf"/>
</dbReference>
<dbReference type="Proteomes" id="UP000188820">
    <property type="component" value="Unassembled WGS sequence"/>
</dbReference>
<comment type="similarity">
    <text evidence="1">Belongs to the NAD(P)-dependent epimerase/dehydratase family. SDR39U1 subfamily.</text>
</comment>
<dbReference type="InterPro" id="IPR001509">
    <property type="entry name" value="Epimerase_deHydtase"/>
</dbReference>
<name>A0ABX3KX08_9PAST</name>
<evidence type="ECO:0000313" key="4">
    <source>
        <dbReference type="EMBL" id="OOF69747.1"/>
    </source>
</evidence>
<dbReference type="PANTHER" id="PTHR11092">
    <property type="entry name" value="SUGAR NUCLEOTIDE EPIMERASE RELATED"/>
    <property type="match status" value="1"/>
</dbReference>
<dbReference type="NCBIfam" id="TIGR01777">
    <property type="entry name" value="yfcH"/>
    <property type="match status" value="1"/>
</dbReference>
<gene>
    <name evidence="4" type="ORF">BKG89_05345</name>
</gene>
<reference evidence="4 5" key="1">
    <citation type="submission" date="2016-10" db="EMBL/GenBank/DDBJ databases">
        <title>Rodentibacter gen. nov. and new species.</title>
        <authorList>
            <person name="Christensen H."/>
        </authorList>
    </citation>
    <scope>NUCLEOTIDE SEQUENCE [LARGE SCALE GENOMIC DNA]</scope>
    <source>
        <strain evidence="4 5">1998236014</strain>
    </source>
</reference>
<evidence type="ECO:0000259" key="2">
    <source>
        <dbReference type="Pfam" id="PF01370"/>
    </source>
</evidence>